<evidence type="ECO:0000256" key="5">
    <source>
        <dbReference type="SAM" id="MobiDB-lite"/>
    </source>
</evidence>
<dbReference type="GO" id="GO:1990573">
    <property type="term" value="P:potassium ion import across plasma membrane"/>
    <property type="evidence" value="ECO:0007669"/>
    <property type="project" value="TreeGrafter"/>
</dbReference>
<dbReference type="PANTHER" id="PTHR11827:SF6">
    <property type="entry name" value="SOLUTE CARRIER FAMILY 12 MEMBER 8"/>
    <property type="match status" value="1"/>
</dbReference>
<keyword evidence="2 6" id="KW-0812">Transmembrane</keyword>
<evidence type="ECO:0000256" key="3">
    <source>
        <dbReference type="ARBA" id="ARBA00022989"/>
    </source>
</evidence>
<sequence>MSNNVQELFHENAQDSQMHAQPWWKVKLFVWEPVLFGTWDGVFTTCMINIFGVVLFLRTGWLVGNTGVLLGMLLVSLVVQVALVTVMSGIGVCERCSVGSGGVYSMISTVLGGRVGGTVGLLYVFGQCVAGAMYITGFAESIADVLTVQSVWAVRGISVAVLLGLLGINLAGVKWIVRLQLVLLAILAVSTLDFVIGTFSHLDPEHGFIGYSDEVLRKNTLPDYTAGETFFTVFGVFFPAATGVMAGFNMSSDLQKPEHNIPVGTLAAIFTSWFLYLVFVFLLGAICTRDALRYDFLIAEKKGPNKTPVAAICLTSLISMAFIFIGQVNILAPIVTINFMLTYSFIDYSYFCVAKSYELQVKERRPLFERPSSRKPLVMSSHQCYGSNGAMRNTSNGTLLEFTKDMNQIFPLPNTDSTEEEKAPNPAAKAWGRKAKVPAKETLSSSFGLDLNSNSPLEKEKDEKQLEQSVGLDDETSSQIGLMESESGGERKLSLPTRDPVELDQLPRESAEKNEPKPKLEVSGIRPLPNSFYSRFCNHWVSLIGALGSIVIMFIIQWVYALVNISVALLLFLYIGKASPGLPTGAAARFSFFQWIKSFVSNLGREKHELQDQIVVTPSLSEVGMETRQLTEENADFAFRDRYHQSSIITTTDRMVHPELR</sequence>
<dbReference type="InterPro" id="IPR004842">
    <property type="entry name" value="SLC12A_fam"/>
</dbReference>
<feature type="compositionally biased region" description="Basic and acidic residues" evidence="5">
    <location>
        <begin position="488"/>
        <end position="520"/>
    </location>
</feature>
<dbReference type="GO" id="GO:0055064">
    <property type="term" value="P:chloride ion homeostasis"/>
    <property type="evidence" value="ECO:0007669"/>
    <property type="project" value="TreeGrafter"/>
</dbReference>
<dbReference type="OrthoDB" id="2020542at2759"/>
<dbReference type="Ensembl" id="ENSAMXT00005062105.1">
    <property type="protein sequence ID" value="ENSAMXP00005057486.1"/>
    <property type="gene ID" value="ENSAMXG00005025388.1"/>
</dbReference>
<feature type="transmembrane region" description="Helical" evidence="6">
    <location>
        <begin position="266"/>
        <end position="288"/>
    </location>
</feature>
<evidence type="ECO:0000256" key="2">
    <source>
        <dbReference type="ARBA" id="ARBA00022692"/>
    </source>
</evidence>
<evidence type="ECO:0000259" key="7">
    <source>
        <dbReference type="Pfam" id="PF00324"/>
    </source>
</evidence>
<protein>
    <submittedName>
        <fullName evidence="8">Solute carrier family 12 member 8</fullName>
    </submittedName>
</protein>
<organism evidence="8 9">
    <name type="scientific">Astyanax mexicanus</name>
    <name type="common">Blind cave fish</name>
    <name type="synonym">Astyanax fasciatus mexicanus</name>
    <dbReference type="NCBI Taxonomy" id="7994"/>
    <lineage>
        <taxon>Eukaryota</taxon>
        <taxon>Metazoa</taxon>
        <taxon>Chordata</taxon>
        <taxon>Craniata</taxon>
        <taxon>Vertebrata</taxon>
        <taxon>Euteleostomi</taxon>
        <taxon>Actinopterygii</taxon>
        <taxon>Neopterygii</taxon>
        <taxon>Teleostei</taxon>
        <taxon>Ostariophysi</taxon>
        <taxon>Characiformes</taxon>
        <taxon>Characoidei</taxon>
        <taxon>Acestrorhamphidae</taxon>
        <taxon>Acestrorhamphinae</taxon>
        <taxon>Astyanax</taxon>
    </lineage>
</organism>
<dbReference type="GeneID" id="103045409"/>
<dbReference type="GO" id="GO:0015379">
    <property type="term" value="F:potassium:chloride symporter activity"/>
    <property type="evidence" value="ECO:0007669"/>
    <property type="project" value="TreeGrafter"/>
</dbReference>
<dbReference type="PANTHER" id="PTHR11827">
    <property type="entry name" value="SOLUTE CARRIER FAMILY 12, CATION COTRANSPORTERS"/>
    <property type="match status" value="1"/>
</dbReference>
<dbReference type="InterPro" id="IPR004841">
    <property type="entry name" value="AA-permease/SLC12A_dom"/>
</dbReference>
<proteinExistence type="predicted"/>
<dbReference type="CTD" id="84561"/>
<feature type="compositionally biased region" description="Basic and acidic residues" evidence="5">
    <location>
        <begin position="457"/>
        <end position="466"/>
    </location>
</feature>
<evidence type="ECO:0000313" key="9">
    <source>
        <dbReference type="Proteomes" id="UP000694621"/>
    </source>
</evidence>
<feature type="transmembrane region" description="Helical" evidence="6">
    <location>
        <begin position="34"/>
        <end position="57"/>
    </location>
</feature>
<name>A0A8B9M3L4_ASTMX</name>
<evidence type="ECO:0000256" key="4">
    <source>
        <dbReference type="ARBA" id="ARBA00023136"/>
    </source>
</evidence>
<feature type="compositionally biased region" description="Polar residues" evidence="5">
    <location>
        <begin position="442"/>
        <end position="456"/>
    </location>
</feature>
<reference evidence="8" key="1">
    <citation type="submission" date="2025-08" db="UniProtKB">
        <authorList>
            <consortium name="Ensembl"/>
        </authorList>
    </citation>
    <scope>IDENTIFICATION</scope>
</reference>
<dbReference type="Proteomes" id="UP000694621">
    <property type="component" value="Unplaced"/>
</dbReference>
<dbReference type="GO" id="GO:0006884">
    <property type="term" value="P:cell volume homeostasis"/>
    <property type="evidence" value="ECO:0007669"/>
    <property type="project" value="TreeGrafter"/>
</dbReference>
<feature type="transmembrane region" description="Helical" evidence="6">
    <location>
        <begin position="540"/>
        <end position="573"/>
    </location>
</feature>
<feature type="domain" description="Amino acid permease/ SLC12A" evidence="7">
    <location>
        <begin position="42"/>
        <end position="293"/>
    </location>
</feature>
<dbReference type="GO" id="GO:0055075">
    <property type="term" value="P:potassium ion homeostasis"/>
    <property type="evidence" value="ECO:0007669"/>
    <property type="project" value="TreeGrafter"/>
</dbReference>
<evidence type="ECO:0000256" key="6">
    <source>
        <dbReference type="SAM" id="Phobius"/>
    </source>
</evidence>
<dbReference type="FunFam" id="1.20.1740.10:FF:000177">
    <property type="entry name" value="Solute carrier family 12 member 8"/>
    <property type="match status" value="1"/>
</dbReference>
<feature type="transmembrane region" description="Helical" evidence="6">
    <location>
        <begin position="120"/>
        <end position="139"/>
    </location>
</feature>
<dbReference type="Gene3D" id="1.20.1740.10">
    <property type="entry name" value="Amino acid/polyamine transporter I"/>
    <property type="match status" value="2"/>
</dbReference>
<dbReference type="Pfam" id="PF00324">
    <property type="entry name" value="AA_permease"/>
    <property type="match status" value="1"/>
</dbReference>
<keyword evidence="4 6" id="KW-0472">Membrane</keyword>
<evidence type="ECO:0000256" key="1">
    <source>
        <dbReference type="ARBA" id="ARBA00004141"/>
    </source>
</evidence>
<accession>A0A8B9M3L4</accession>
<comment type="subcellular location">
    <subcellularLocation>
        <location evidence="1">Membrane</location>
        <topology evidence="1">Multi-pass membrane protein</topology>
    </subcellularLocation>
</comment>
<feature type="transmembrane region" description="Helical" evidence="6">
    <location>
        <begin position="151"/>
        <end position="173"/>
    </location>
</feature>
<feature type="transmembrane region" description="Helical" evidence="6">
    <location>
        <begin position="69"/>
        <end position="90"/>
    </location>
</feature>
<feature type="transmembrane region" description="Helical" evidence="6">
    <location>
        <begin position="223"/>
        <end position="246"/>
    </location>
</feature>
<evidence type="ECO:0000313" key="8">
    <source>
        <dbReference type="Ensembl" id="ENSAMXP00005057486.1"/>
    </source>
</evidence>
<feature type="transmembrane region" description="Helical" evidence="6">
    <location>
        <begin position="179"/>
        <end position="202"/>
    </location>
</feature>
<keyword evidence="3 6" id="KW-1133">Transmembrane helix</keyword>
<feature type="region of interest" description="Disordered" evidence="5">
    <location>
        <begin position="410"/>
        <end position="522"/>
    </location>
</feature>
<dbReference type="GO" id="GO:0016020">
    <property type="term" value="C:membrane"/>
    <property type="evidence" value="ECO:0007669"/>
    <property type="project" value="UniProtKB-SubCell"/>
</dbReference>
<feature type="transmembrane region" description="Helical" evidence="6">
    <location>
        <begin position="309"/>
        <end position="332"/>
    </location>
</feature>
<dbReference type="AlphaFoldDB" id="A0A8B9M3L4"/>